<proteinExistence type="inferred from homology"/>
<evidence type="ECO:0000256" key="1">
    <source>
        <dbReference type="ARBA" id="ARBA00009743"/>
    </source>
</evidence>
<accession>A0ABQ7Q906</accession>
<dbReference type="PANTHER" id="PTHR11452:SF66">
    <property type="entry name" value="ALPHA-GALACTOSIDASE"/>
    <property type="match status" value="1"/>
</dbReference>
<evidence type="ECO:0000313" key="7">
    <source>
        <dbReference type="Proteomes" id="UP000823941"/>
    </source>
</evidence>
<sequence length="124" mass="13967">MLLPWLVAALAASATALNNGLALTPPMGWLTWERYRCITDCKKYPDECISEALIKRTADLMVSEGYLAAGYDYLGIDDCWLEKERGPDGRLVPDRERFPNGMKAVGDYVSFMLDFSLVIFDFES</sequence>
<evidence type="ECO:0000256" key="2">
    <source>
        <dbReference type="ARBA" id="ARBA00022801"/>
    </source>
</evidence>
<evidence type="ECO:0000256" key="4">
    <source>
        <dbReference type="RuleBase" id="RU361168"/>
    </source>
</evidence>
<dbReference type="PRINTS" id="PR00740">
    <property type="entry name" value="GLHYDRLASE27"/>
</dbReference>
<feature type="signal peptide" evidence="5">
    <location>
        <begin position="1"/>
        <end position="16"/>
    </location>
</feature>
<dbReference type="Gene3D" id="3.20.20.70">
    <property type="entry name" value="Aldolase class I"/>
    <property type="match status" value="1"/>
</dbReference>
<dbReference type="Pfam" id="PF16499">
    <property type="entry name" value="Melibiase_2"/>
    <property type="match status" value="1"/>
</dbReference>
<dbReference type="EMBL" id="JAHIBW010000019">
    <property type="protein sequence ID" value="KAG7301629.1"/>
    <property type="molecule type" value="Genomic_DNA"/>
</dbReference>
<keyword evidence="7" id="KW-1185">Reference proteome</keyword>
<keyword evidence="2 4" id="KW-0378">Hydrolase</keyword>
<comment type="subunit">
    <text evidence="4">Homodimer.</text>
</comment>
<feature type="chain" id="PRO_5046379520" description="Alpha-galactosidase" evidence="5">
    <location>
        <begin position="17"/>
        <end position="124"/>
    </location>
</feature>
<keyword evidence="3 4" id="KW-0326">Glycosidase</keyword>
<protein>
    <recommendedName>
        <fullName evidence="4">Alpha-galactosidase</fullName>
        <ecNumber evidence="4">3.2.1.-</ecNumber>
    </recommendedName>
</protein>
<keyword evidence="4" id="KW-1015">Disulfide bond</keyword>
<comment type="caution">
    <text evidence="6">The sequence shown here is derived from an EMBL/GenBank/DDBJ whole genome shotgun (WGS) entry which is preliminary data.</text>
</comment>
<evidence type="ECO:0000313" key="6">
    <source>
        <dbReference type="EMBL" id="KAG7301629.1"/>
    </source>
</evidence>
<dbReference type="PANTHER" id="PTHR11452">
    <property type="entry name" value="ALPHA-GALACTOSIDASE/ALPHA-N-ACETYLGALACTOSAMINIDASE"/>
    <property type="match status" value="1"/>
</dbReference>
<reference evidence="6 7" key="1">
    <citation type="submission" date="2021-06" db="EMBL/GenBank/DDBJ databases">
        <title>A haploid diamondback moth (Plutella xylostella L.) genome assembly resolves 31 chromosomes and identifies a diamide resistance mutation.</title>
        <authorList>
            <person name="Ward C.M."/>
            <person name="Perry K.D."/>
            <person name="Baker G."/>
            <person name="Powis K."/>
            <person name="Heckel D.G."/>
            <person name="Baxter S.W."/>
        </authorList>
    </citation>
    <scope>NUCLEOTIDE SEQUENCE [LARGE SCALE GENOMIC DNA]</scope>
    <source>
        <strain evidence="6 7">LV</strain>
        <tissue evidence="6">Single pupa</tissue>
    </source>
</reference>
<dbReference type="InterPro" id="IPR017853">
    <property type="entry name" value="GH"/>
</dbReference>
<evidence type="ECO:0000256" key="3">
    <source>
        <dbReference type="ARBA" id="ARBA00023295"/>
    </source>
</evidence>
<keyword evidence="5" id="KW-0732">Signal</keyword>
<dbReference type="InterPro" id="IPR002241">
    <property type="entry name" value="Glyco_hydro_27"/>
</dbReference>
<dbReference type="EC" id="3.2.1.-" evidence="4"/>
<comment type="similarity">
    <text evidence="1 4">Belongs to the glycosyl hydrolase 27 family.</text>
</comment>
<organism evidence="6 7">
    <name type="scientific">Plutella xylostella</name>
    <name type="common">Diamondback moth</name>
    <name type="synonym">Plutella maculipennis</name>
    <dbReference type="NCBI Taxonomy" id="51655"/>
    <lineage>
        <taxon>Eukaryota</taxon>
        <taxon>Metazoa</taxon>
        <taxon>Ecdysozoa</taxon>
        <taxon>Arthropoda</taxon>
        <taxon>Hexapoda</taxon>
        <taxon>Insecta</taxon>
        <taxon>Pterygota</taxon>
        <taxon>Neoptera</taxon>
        <taxon>Endopterygota</taxon>
        <taxon>Lepidoptera</taxon>
        <taxon>Glossata</taxon>
        <taxon>Ditrysia</taxon>
        <taxon>Yponomeutoidea</taxon>
        <taxon>Plutellidae</taxon>
        <taxon>Plutella</taxon>
    </lineage>
</organism>
<dbReference type="SUPFAM" id="SSF51445">
    <property type="entry name" value="(Trans)glycosidases"/>
    <property type="match status" value="1"/>
</dbReference>
<gene>
    <name evidence="6" type="ORF">JYU34_014606</name>
</gene>
<evidence type="ECO:0000256" key="5">
    <source>
        <dbReference type="SAM" id="SignalP"/>
    </source>
</evidence>
<dbReference type="InterPro" id="IPR013785">
    <property type="entry name" value="Aldolase_TIM"/>
</dbReference>
<dbReference type="Proteomes" id="UP000823941">
    <property type="component" value="Chromosome 19"/>
</dbReference>
<name>A0ABQ7Q906_PLUXY</name>